<evidence type="ECO:0000256" key="6">
    <source>
        <dbReference type="ARBA" id="ARBA00023136"/>
    </source>
</evidence>
<keyword evidence="5 7" id="KW-1133">Transmembrane helix</keyword>
<evidence type="ECO:0000256" key="5">
    <source>
        <dbReference type="ARBA" id="ARBA00022989"/>
    </source>
</evidence>
<dbReference type="EMBL" id="JBIBEG010000004">
    <property type="protein sequence ID" value="MFF5897507.1"/>
    <property type="molecule type" value="Genomic_DNA"/>
</dbReference>
<keyword evidence="6 7" id="KW-0472">Membrane</keyword>
<keyword evidence="9" id="KW-1185">Reference proteome</keyword>
<proteinExistence type="predicted"/>
<feature type="transmembrane region" description="Helical" evidence="7">
    <location>
        <begin position="287"/>
        <end position="307"/>
    </location>
</feature>
<dbReference type="RefSeq" id="WP_387902726.1">
    <property type="nucleotide sequence ID" value="NZ_JBIBEG010000004.1"/>
</dbReference>
<sequence>MTTLSSRLFTPVHRYYALRAVGWTTDQLIQFLLPVLAYQATGELSWSGIVLAAQWVPRLLSLPAAGLLADRFPDQRIYWVNDLVRVALGAVATVLAVVLESQAFAVVIVFALLAGVCCEQVLVAGEKLAGTLVAPKDMHRAQSVLSGIEQGTLLLAPVIGGALLLTGPLPIVAVVAGLFGVSLLLSLSLPRGSHTGGRPAPAEGSAGRRLLRDSVTGVRNVVRIPVLRTIVLATMCINIMLGLIQGAAPALADRYGRSEGALGLVYSVAGLVAMVTLTAAPRLIRRYGFLGVAAASAVVQGVVFIALGPTTGFFFFAALVAVFMAGDSVFSVVIRTLRLRVVASEEFGRTVAAVSLLNFLSLPLAGGLLAVAGHAVPLVVLIPVAGAAALAGLVVLMTRLKRYMAAEPALFATEQPAVEADTPAPAVPSTM</sequence>
<feature type="transmembrane region" description="Helical" evidence="7">
    <location>
        <begin position="104"/>
        <end position="123"/>
    </location>
</feature>
<gene>
    <name evidence="8" type="ORF">ACFY8O_16440</name>
</gene>
<protein>
    <submittedName>
        <fullName evidence="8">MFS transporter</fullName>
    </submittedName>
</protein>
<feature type="transmembrane region" description="Helical" evidence="7">
    <location>
        <begin position="77"/>
        <end position="98"/>
    </location>
</feature>
<dbReference type="InterPro" id="IPR036259">
    <property type="entry name" value="MFS_trans_sf"/>
</dbReference>
<keyword evidence="4 7" id="KW-0812">Transmembrane</keyword>
<evidence type="ECO:0000313" key="8">
    <source>
        <dbReference type="EMBL" id="MFF5897507.1"/>
    </source>
</evidence>
<feature type="transmembrane region" description="Helical" evidence="7">
    <location>
        <begin position="144"/>
        <end position="165"/>
    </location>
</feature>
<accession>A0ABW6X5Y2</accession>
<dbReference type="PANTHER" id="PTHR23513:SF9">
    <property type="entry name" value="ENTEROBACTIN EXPORTER ENTS"/>
    <property type="match status" value="1"/>
</dbReference>
<keyword evidence="3" id="KW-1003">Cell membrane</keyword>
<feature type="transmembrane region" description="Helical" evidence="7">
    <location>
        <begin position="347"/>
        <end position="369"/>
    </location>
</feature>
<feature type="transmembrane region" description="Helical" evidence="7">
    <location>
        <begin position="313"/>
        <end position="335"/>
    </location>
</feature>
<dbReference type="Pfam" id="PF07690">
    <property type="entry name" value="MFS_1"/>
    <property type="match status" value="1"/>
</dbReference>
<dbReference type="Proteomes" id="UP001602322">
    <property type="component" value="Unassembled WGS sequence"/>
</dbReference>
<dbReference type="SUPFAM" id="SSF103473">
    <property type="entry name" value="MFS general substrate transporter"/>
    <property type="match status" value="1"/>
</dbReference>
<evidence type="ECO:0000256" key="3">
    <source>
        <dbReference type="ARBA" id="ARBA00022475"/>
    </source>
</evidence>
<evidence type="ECO:0000256" key="2">
    <source>
        <dbReference type="ARBA" id="ARBA00022448"/>
    </source>
</evidence>
<evidence type="ECO:0000256" key="7">
    <source>
        <dbReference type="SAM" id="Phobius"/>
    </source>
</evidence>
<dbReference type="InterPro" id="IPR011701">
    <property type="entry name" value="MFS"/>
</dbReference>
<feature type="transmembrane region" description="Helical" evidence="7">
    <location>
        <begin position="229"/>
        <end position="248"/>
    </location>
</feature>
<feature type="transmembrane region" description="Helical" evidence="7">
    <location>
        <begin position="260"/>
        <end position="280"/>
    </location>
</feature>
<organism evidence="8 9">
    <name type="scientific">Streptomyces argenteolus</name>
    <dbReference type="NCBI Taxonomy" id="67274"/>
    <lineage>
        <taxon>Bacteria</taxon>
        <taxon>Bacillati</taxon>
        <taxon>Actinomycetota</taxon>
        <taxon>Actinomycetes</taxon>
        <taxon>Kitasatosporales</taxon>
        <taxon>Streptomycetaceae</taxon>
        <taxon>Streptomyces</taxon>
    </lineage>
</organism>
<evidence type="ECO:0000313" key="9">
    <source>
        <dbReference type="Proteomes" id="UP001602322"/>
    </source>
</evidence>
<name>A0ABW6X5Y2_9ACTN</name>
<evidence type="ECO:0000256" key="4">
    <source>
        <dbReference type="ARBA" id="ARBA00022692"/>
    </source>
</evidence>
<evidence type="ECO:0000256" key="1">
    <source>
        <dbReference type="ARBA" id="ARBA00004429"/>
    </source>
</evidence>
<feature type="transmembrane region" description="Helical" evidence="7">
    <location>
        <begin position="171"/>
        <end position="189"/>
    </location>
</feature>
<dbReference type="Gene3D" id="1.20.1250.20">
    <property type="entry name" value="MFS general substrate transporter like domains"/>
    <property type="match status" value="1"/>
</dbReference>
<reference evidence="8 9" key="1">
    <citation type="submission" date="2024-10" db="EMBL/GenBank/DDBJ databases">
        <title>The Natural Products Discovery Center: Release of the First 8490 Sequenced Strains for Exploring Actinobacteria Biosynthetic Diversity.</title>
        <authorList>
            <person name="Kalkreuter E."/>
            <person name="Kautsar S.A."/>
            <person name="Yang D."/>
            <person name="Bader C.D."/>
            <person name="Teijaro C.N."/>
            <person name="Fluegel L."/>
            <person name="Davis C.M."/>
            <person name="Simpson J.R."/>
            <person name="Lauterbach L."/>
            <person name="Steele A.D."/>
            <person name="Gui C."/>
            <person name="Meng S."/>
            <person name="Li G."/>
            <person name="Viehrig K."/>
            <person name="Ye F."/>
            <person name="Su P."/>
            <person name="Kiefer A.F."/>
            <person name="Nichols A."/>
            <person name="Cepeda A.J."/>
            <person name="Yan W."/>
            <person name="Fan B."/>
            <person name="Jiang Y."/>
            <person name="Adhikari A."/>
            <person name="Zheng C.-J."/>
            <person name="Schuster L."/>
            <person name="Cowan T.M."/>
            <person name="Smanski M.J."/>
            <person name="Chevrette M.G."/>
            <person name="De Carvalho L.P.S."/>
            <person name="Shen B."/>
        </authorList>
    </citation>
    <scope>NUCLEOTIDE SEQUENCE [LARGE SCALE GENOMIC DNA]</scope>
    <source>
        <strain evidence="8 9">NPDC012540</strain>
    </source>
</reference>
<dbReference type="PANTHER" id="PTHR23513">
    <property type="entry name" value="INTEGRAL MEMBRANE EFFLUX PROTEIN-RELATED"/>
    <property type="match status" value="1"/>
</dbReference>
<comment type="caution">
    <text evidence="8">The sequence shown here is derived from an EMBL/GenBank/DDBJ whole genome shotgun (WGS) entry which is preliminary data.</text>
</comment>
<comment type="subcellular location">
    <subcellularLocation>
        <location evidence="1">Cell inner membrane</location>
        <topology evidence="1">Multi-pass membrane protein</topology>
    </subcellularLocation>
</comment>
<feature type="transmembrane region" description="Helical" evidence="7">
    <location>
        <begin position="375"/>
        <end position="396"/>
    </location>
</feature>
<keyword evidence="2" id="KW-0813">Transport</keyword>